<dbReference type="OrthoDB" id="325673at2"/>
<comment type="caution">
    <text evidence="1">The sequence shown here is derived from an EMBL/GenBank/DDBJ whole genome shotgun (WGS) entry which is preliminary data.</text>
</comment>
<dbReference type="AlphaFoldDB" id="A0A2M9Y046"/>
<evidence type="ECO:0000313" key="1">
    <source>
        <dbReference type="EMBL" id="TGK95251.1"/>
    </source>
</evidence>
<organism evidence="1 2">
    <name type="scientific">Leptospira brenneri</name>
    <dbReference type="NCBI Taxonomy" id="2023182"/>
    <lineage>
        <taxon>Bacteria</taxon>
        <taxon>Pseudomonadati</taxon>
        <taxon>Spirochaetota</taxon>
        <taxon>Spirochaetia</taxon>
        <taxon>Leptospirales</taxon>
        <taxon>Leptospiraceae</taxon>
        <taxon>Leptospira</taxon>
    </lineage>
</organism>
<dbReference type="NCBIfam" id="NF035938">
    <property type="entry name" value="EboA_domain"/>
    <property type="match status" value="1"/>
</dbReference>
<dbReference type="InterPro" id="IPR047715">
    <property type="entry name" value="EboA_dom"/>
</dbReference>
<reference evidence="1" key="1">
    <citation type="journal article" date="2019" name="PLoS Negl. Trop. Dis.">
        <title>Revisiting the worldwide diversity of Leptospira species in the environment.</title>
        <authorList>
            <person name="Vincent A.T."/>
            <person name="Schiettekatte O."/>
            <person name="Bourhy P."/>
            <person name="Veyrier F.J."/>
            <person name="Picardeau M."/>
        </authorList>
    </citation>
    <scope>NUCLEOTIDE SEQUENCE [LARGE SCALE GENOMIC DNA]</scope>
    <source>
        <strain evidence="1">201800277</strain>
    </source>
</reference>
<evidence type="ECO:0008006" key="3">
    <source>
        <dbReference type="Google" id="ProtNLM"/>
    </source>
</evidence>
<proteinExistence type="predicted"/>
<evidence type="ECO:0000313" key="2">
    <source>
        <dbReference type="Proteomes" id="UP000297891"/>
    </source>
</evidence>
<dbReference type="EMBL" id="RQFP01000001">
    <property type="protein sequence ID" value="TGK95251.1"/>
    <property type="molecule type" value="Genomic_DNA"/>
</dbReference>
<dbReference type="Proteomes" id="UP000297891">
    <property type="component" value="Unassembled WGS sequence"/>
</dbReference>
<gene>
    <name evidence="1" type="ORF">EHQ30_01000</name>
</gene>
<sequence length="284" mass="32267">MANLPTKFSQFLFEQSTEKEREWLEEKVKSNVLDLMTAFVAAPRFLSKKNISYDSKFSGSLVPEHPGFEVDGWSFVRLARVWLLLHIPSGPKEQFLKNIETLFDTAELNELVALYSALPLLAYPLEWLPRATDAVRSNMGFVFDAIALRNPYAELYFPESAWNQLVLKTIFNGKPIHLILGIDRRRNKELSIAVSDFMDERSAAGRRVPIQVWRLMGGASDEVLHSKLIPLFSSESKLEKEAAALLAFESKDPKIRSLLANEPDLELSIQNGDLDWSKLESIPE</sequence>
<accession>A0A2M9Y046</accession>
<protein>
    <recommendedName>
        <fullName evidence="3">HEAT repeat domain-containing protein</fullName>
    </recommendedName>
</protein>
<dbReference type="RefSeq" id="WP_100791039.1">
    <property type="nucleotide sequence ID" value="NZ_NPDQ01000005.1"/>
</dbReference>
<keyword evidence="2" id="KW-1185">Reference proteome</keyword>
<name>A0A2M9Y046_9LEPT</name>